<keyword evidence="7" id="KW-0496">Mitochondrion</keyword>
<feature type="non-terminal residue" evidence="14">
    <location>
        <position position="1"/>
    </location>
</feature>
<dbReference type="FunFam" id="3.40.50.300:FF:000019">
    <property type="entry name" value="Translation initiation factor IF-2"/>
    <property type="match status" value="1"/>
</dbReference>
<dbReference type="FunFam" id="2.40.30.10:FF:000072">
    <property type="entry name" value="translation initiation factor IF-2, mitochondrial isoform X1"/>
    <property type="match status" value="1"/>
</dbReference>
<dbReference type="PROSITE" id="PS01176">
    <property type="entry name" value="IF2"/>
    <property type="match status" value="1"/>
</dbReference>
<dbReference type="PANTHER" id="PTHR43381">
    <property type="entry name" value="TRANSLATION INITIATION FACTOR IF-2-RELATED"/>
    <property type="match status" value="1"/>
</dbReference>
<dbReference type="PANTHER" id="PTHR43381:SF20">
    <property type="entry name" value="TRANSLATION INITIATION FACTOR IF-2, MITOCHONDRIAL"/>
    <property type="match status" value="1"/>
</dbReference>
<dbReference type="SUPFAM" id="SSF52540">
    <property type="entry name" value="P-loop containing nucleoside triphosphate hydrolases"/>
    <property type="match status" value="1"/>
</dbReference>
<keyword evidence="5" id="KW-0648">Protein biosynthesis</keyword>
<feature type="domain" description="Tr-type G" evidence="13">
    <location>
        <begin position="178"/>
        <end position="348"/>
    </location>
</feature>
<dbReference type="Gene3D" id="3.40.50.300">
    <property type="entry name" value="P-loop containing nucleotide triphosphate hydrolases"/>
    <property type="match status" value="1"/>
</dbReference>
<evidence type="ECO:0000256" key="7">
    <source>
        <dbReference type="ARBA" id="ARBA00023128"/>
    </source>
</evidence>
<comment type="function">
    <text evidence="9">One of the essential components for the initiation of protein synthesis. Protects formylmethionyl-tRNA from spontaneous hydrolysis and promotes its binding to the 30S ribosomal subunits. Also involved in the hydrolysis of GTP during the formation of the 70S ribosomal complex.</text>
</comment>
<evidence type="ECO:0000256" key="2">
    <source>
        <dbReference type="ARBA" id="ARBA00007733"/>
    </source>
</evidence>
<dbReference type="SUPFAM" id="SSF50447">
    <property type="entry name" value="Translation proteins"/>
    <property type="match status" value="2"/>
</dbReference>
<evidence type="ECO:0000256" key="8">
    <source>
        <dbReference type="ARBA" id="ARBA00023134"/>
    </source>
</evidence>
<feature type="compositionally biased region" description="Basic and acidic residues" evidence="12">
    <location>
        <begin position="154"/>
        <end position="170"/>
    </location>
</feature>
<dbReference type="SUPFAM" id="SSF52156">
    <property type="entry name" value="Initiation factor IF2/eIF5b, domain 3"/>
    <property type="match status" value="1"/>
</dbReference>
<keyword evidence="11" id="KW-0175">Coiled coil</keyword>
<keyword evidence="6" id="KW-0809">Transit peptide</keyword>
<dbReference type="InterPro" id="IPR009000">
    <property type="entry name" value="Transl_B-barrel_sf"/>
</dbReference>
<gene>
    <name evidence="14" type="primary">Mtif2</name>
    <name evidence="14" type="ORF">HIRRUS_R00356</name>
</gene>
<evidence type="ECO:0000256" key="11">
    <source>
        <dbReference type="SAM" id="Coils"/>
    </source>
</evidence>
<dbReference type="Gene3D" id="3.40.50.10050">
    <property type="entry name" value="Translation initiation factor IF- 2, domain 3"/>
    <property type="match status" value="1"/>
</dbReference>
<dbReference type="InterPro" id="IPR053905">
    <property type="entry name" value="EF-G-like_DII"/>
</dbReference>
<evidence type="ECO:0000259" key="13">
    <source>
        <dbReference type="PROSITE" id="PS51722"/>
    </source>
</evidence>
<dbReference type="FunFam" id="3.40.50.10050:FF:000001">
    <property type="entry name" value="Translation initiation factor IF-2"/>
    <property type="match status" value="1"/>
</dbReference>
<dbReference type="Pfam" id="PF00009">
    <property type="entry name" value="GTP_EFTU"/>
    <property type="match status" value="1"/>
</dbReference>
<dbReference type="InterPro" id="IPR036925">
    <property type="entry name" value="TIF_IF2_dom3_sf"/>
</dbReference>
<dbReference type="Pfam" id="PF22042">
    <property type="entry name" value="EF-G_D2"/>
    <property type="match status" value="1"/>
</dbReference>
<evidence type="ECO:0000256" key="10">
    <source>
        <dbReference type="ARBA" id="ARBA00044200"/>
    </source>
</evidence>
<feature type="region of interest" description="Disordered" evidence="12">
    <location>
        <begin position="154"/>
        <end position="174"/>
    </location>
</feature>
<dbReference type="HAMAP" id="MF_00100_B">
    <property type="entry name" value="IF_2_B"/>
    <property type="match status" value="1"/>
</dbReference>
<evidence type="ECO:0000256" key="1">
    <source>
        <dbReference type="ARBA" id="ARBA00004173"/>
    </source>
</evidence>
<comment type="caution">
    <text evidence="14">The sequence shown here is derived from an EMBL/GenBank/DDBJ whole genome shotgun (WGS) entry which is preliminary data.</text>
</comment>
<dbReference type="InterPro" id="IPR027417">
    <property type="entry name" value="P-loop_NTPase"/>
</dbReference>
<dbReference type="Pfam" id="PF11987">
    <property type="entry name" value="IF-2"/>
    <property type="match status" value="1"/>
</dbReference>
<dbReference type="InterPro" id="IPR000795">
    <property type="entry name" value="T_Tr_GTP-bd_dom"/>
</dbReference>
<evidence type="ECO:0000313" key="15">
    <source>
        <dbReference type="Proteomes" id="UP000585317"/>
    </source>
</evidence>
<comment type="subcellular location">
    <subcellularLocation>
        <location evidence="1">Mitochondrion</location>
    </subcellularLocation>
</comment>
<accession>A0A7L4EFU5</accession>
<reference evidence="14 15" key="1">
    <citation type="submission" date="2019-09" db="EMBL/GenBank/DDBJ databases">
        <title>Bird 10,000 Genomes (B10K) Project - Family phase.</title>
        <authorList>
            <person name="Zhang G."/>
        </authorList>
    </citation>
    <scope>NUCLEOTIDE SEQUENCE [LARGE SCALE GENOMIC DNA]</scope>
    <source>
        <strain evidence="14">B10K-DU-001-67</strain>
        <tissue evidence="14">Muscle</tissue>
    </source>
</reference>
<dbReference type="NCBIfam" id="TIGR00231">
    <property type="entry name" value="small_GTP"/>
    <property type="match status" value="1"/>
</dbReference>
<proteinExistence type="inferred from homology"/>
<evidence type="ECO:0000256" key="3">
    <source>
        <dbReference type="ARBA" id="ARBA00022540"/>
    </source>
</evidence>
<dbReference type="GO" id="GO:0005739">
    <property type="term" value="C:mitochondrion"/>
    <property type="evidence" value="ECO:0007669"/>
    <property type="project" value="UniProtKB-SubCell"/>
</dbReference>
<dbReference type="GO" id="GO:0003924">
    <property type="term" value="F:GTPase activity"/>
    <property type="evidence" value="ECO:0007669"/>
    <property type="project" value="InterPro"/>
</dbReference>
<evidence type="ECO:0000256" key="12">
    <source>
        <dbReference type="SAM" id="MobiDB-lite"/>
    </source>
</evidence>
<dbReference type="CDD" id="cd03702">
    <property type="entry name" value="IF2_mtIF2_II"/>
    <property type="match status" value="1"/>
</dbReference>
<keyword evidence="8" id="KW-0342">GTP-binding</keyword>
<dbReference type="GO" id="GO:0005525">
    <property type="term" value="F:GTP binding"/>
    <property type="evidence" value="ECO:0007669"/>
    <property type="project" value="UniProtKB-KW"/>
</dbReference>
<dbReference type="CDD" id="cd03692">
    <property type="entry name" value="mtIF2_IVc"/>
    <property type="match status" value="1"/>
</dbReference>
<dbReference type="InterPro" id="IPR023115">
    <property type="entry name" value="TIF_IF2_dom3"/>
</dbReference>
<dbReference type="EMBL" id="VZZX01005856">
    <property type="protein sequence ID" value="NXW73580.1"/>
    <property type="molecule type" value="Genomic_DNA"/>
</dbReference>
<evidence type="ECO:0000256" key="9">
    <source>
        <dbReference type="ARBA" id="ARBA00025162"/>
    </source>
</evidence>
<dbReference type="InterPro" id="IPR005225">
    <property type="entry name" value="Small_GTP-bd"/>
</dbReference>
<dbReference type="InterPro" id="IPR000178">
    <property type="entry name" value="TF_IF2_bacterial-like"/>
</dbReference>
<dbReference type="FunFam" id="2.40.30.10:FF:000007">
    <property type="entry name" value="Translation initiation factor IF-2"/>
    <property type="match status" value="1"/>
</dbReference>
<dbReference type="Gene3D" id="2.40.30.10">
    <property type="entry name" value="Translation factors"/>
    <property type="match status" value="2"/>
</dbReference>
<keyword evidence="4" id="KW-0547">Nucleotide-binding</keyword>
<dbReference type="PROSITE" id="PS51722">
    <property type="entry name" value="G_TR_2"/>
    <property type="match status" value="1"/>
</dbReference>
<evidence type="ECO:0000313" key="14">
    <source>
        <dbReference type="EMBL" id="NXW73580.1"/>
    </source>
</evidence>
<feature type="non-terminal residue" evidence="14">
    <location>
        <position position="726"/>
    </location>
</feature>
<dbReference type="InterPro" id="IPR015760">
    <property type="entry name" value="TIF_IF2"/>
</dbReference>
<dbReference type="CDD" id="cd01887">
    <property type="entry name" value="IF2_eIF5B"/>
    <property type="match status" value="1"/>
</dbReference>
<organism evidence="14 15">
    <name type="scientific">Hirundo rustica</name>
    <name type="common">Barn swallow</name>
    <dbReference type="NCBI Taxonomy" id="43150"/>
    <lineage>
        <taxon>Eukaryota</taxon>
        <taxon>Metazoa</taxon>
        <taxon>Chordata</taxon>
        <taxon>Craniata</taxon>
        <taxon>Vertebrata</taxon>
        <taxon>Euteleostomi</taxon>
        <taxon>Archelosauria</taxon>
        <taxon>Archosauria</taxon>
        <taxon>Dinosauria</taxon>
        <taxon>Saurischia</taxon>
        <taxon>Theropoda</taxon>
        <taxon>Coelurosauria</taxon>
        <taxon>Aves</taxon>
        <taxon>Neognathae</taxon>
        <taxon>Neoaves</taxon>
        <taxon>Telluraves</taxon>
        <taxon>Australaves</taxon>
        <taxon>Passeriformes</taxon>
        <taxon>Sylvioidea</taxon>
        <taxon>Hirundinidae</taxon>
        <taxon>Hirundo</taxon>
    </lineage>
</organism>
<name>A0A7L4EFU5_HIRRU</name>
<keyword evidence="3" id="KW-0396">Initiation factor</keyword>
<sequence length="726" mass="80810">MNRGLLLRFENLVQLRGACRQLRALSSREVCGAQWKPVQLPARPVGSLLLHPQLCPKHRLISPALSPCRHLATKEETKKKRKKIPLAKGEVEIRQKMTVEELAQAMGKDIDHIYEALLYTDINLDSVEPDSVLREDHIKMIVQKSGMKYKSAKLKEEKERKNTDAVKRPPADPAVLTPRPPVVTILGHVDHGKTTLLDSLRKTQVALMEAGGITQHIGAFIVHMPSGEKITFLDTPGHAAFSAMRARGTNVTDIVILVVAAEDGVMQQTIESIQHAKNAGVPLILAINKCDKPEADPERVKKELLAHDVVCEEFGGDVQAVNISALKGENLMVLAEATVALAEMLELKADATGLVEGTIIESRKDKGKGPLTTAIIQRGTLRKGCVLVAGKTWAKVRFLFDENGKAVDAASPGIPVEIMGWKESPSAGDEILEVESEQRAQEVVAWRTYVEQQERMKKDLEVIEAKQKEHRLEYEKQQQKLAHLTWRQRKAVLYKANKHLMFSRPKERTEVDENTLSLIVKGDVDGSVEAILNILDSYDCEDECKLDIVYFGMGDISENDINLAEAFNGVIFGFSVKANESIKKLADKKGIKIKLHNIIYKLIEDLKDELNSRLPPTVVETTIGEASVLDTFSVTVGKNKIPVAGCRVHKGLLDRKMKFKLIRNSDVIWKGCLSSLKHHKDDVQVIKTGMDCGLSLDKNLEFSIGDEIICYEEKEVQQTTSWDPGF</sequence>
<protein>
    <recommendedName>
        <fullName evidence="10">Translation initiation factor IF-2, mitochondrial</fullName>
    </recommendedName>
</protein>
<dbReference type="AlphaFoldDB" id="A0A7L4EFU5"/>
<dbReference type="InterPro" id="IPR044145">
    <property type="entry name" value="IF2_II"/>
</dbReference>
<evidence type="ECO:0000256" key="5">
    <source>
        <dbReference type="ARBA" id="ARBA00022917"/>
    </source>
</evidence>
<evidence type="ECO:0000256" key="6">
    <source>
        <dbReference type="ARBA" id="ARBA00022946"/>
    </source>
</evidence>
<evidence type="ECO:0000256" key="4">
    <source>
        <dbReference type="ARBA" id="ARBA00022741"/>
    </source>
</evidence>
<comment type="similarity">
    <text evidence="2">Belongs to the TRAFAC class translation factor GTPase superfamily. Classic translation factor GTPase family. IF-2 subfamily.</text>
</comment>
<dbReference type="GO" id="GO:0003743">
    <property type="term" value="F:translation initiation factor activity"/>
    <property type="evidence" value="ECO:0007669"/>
    <property type="project" value="UniProtKB-KW"/>
</dbReference>
<dbReference type="Proteomes" id="UP000585317">
    <property type="component" value="Unassembled WGS sequence"/>
</dbReference>
<feature type="coiled-coil region" evidence="11">
    <location>
        <begin position="453"/>
        <end position="480"/>
    </location>
</feature>